<feature type="transmembrane region" description="Helical" evidence="2">
    <location>
        <begin position="243"/>
        <end position="260"/>
    </location>
</feature>
<dbReference type="Pfam" id="PF03594">
    <property type="entry name" value="BenE"/>
    <property type="match status" value="1"/>
</dbReference>
<name>A0ABT1A004_9PSEU</name>
<evidence type="ECO:0000313" key="4">
    <source>
        <dbReference type="Proteomes" id="UP001165283"/>
    </source>
</evidence>
<feature type="transmembrane region" description="Helical" evidence="2">
    <location>
        <begin position="406"/>
        <end position="425"/>
    </location>
</feature>
<protein>
    <submittedName>
        <fullName evidence="3">Benzoate/H(+) symporter BenE family transporter</fullName>
    </submittedName>
</protein>
<feature type="transmembrane region" description="Helical" evidence="2">
    <location>
        <begin position="78"/>
        <end position="100"/>
    </location>
</feature>
<evidence type="ECO:0000256" key="2">
    <source>
        <dbReference type="SAM" id="Phobius"/>
    </source>
</evidence>
<feature type="transmembrane region" description="Helical" evidence="2">
    <location>
        <begin position="140"/>
        <end position="159"/>
    </location>
</feature>
<dbReference type="EMBL" id="JAGSOV010000034">
    <property type="protein sequence ID" value="MCO1656301.1"/>
    <property type="molecule type" value="Genomic_DNA"/>
</dbReference>
<proteinExistence type="predicted"/>
<feature type="region of interest" description="Disordered" evidence="1">
    <location>
        <begin position="1"/>
        <end position="54"/>
    </location>
</feature>
<sequence>MLLTAAVSGRRSRSPRRGAVPCRPTTITADGGTDRTVSTSGDGEERPSKRSAARGPLVERPVRPLLGLRGFVRDAGPVYAANGLIGLVFAATGPVAVILAVGAQGGLSQAQLASWIFGAFFLNGALTVAACWLYRQPLAFFWTIPGAVLLGPALAHLGWPEVVTAFVVTGLLMVVLGLTGWVRRAMAVVPMPIVMAMVAGVFLRFGVDLVRSLRDDVAIAAPMVVVFLLLSALPMIGRRVPPIIGALAAGALAVAVSGRFQPAADARWFAAPVLQAPQWSWQAVLELVIPLAITVLVVQNGQGIAVLRAAGHQPPVTAITIACGGWSLLGAAVGAVSTCLTGPTNALLVASGERERQYTAGVVCGLLAMVFGLLAPLFTRLMLAMPVAFIAALGGLAMLRVLQTSFVTAFGGRFTLGALITFVVTVADVEVLSIGAAFWGLVAGLAVAWLLERPDFAASD</sequence>
<feature type="transmembrane region" description="Helical" evidence="2">
    <location>
        <begin position="431"/>
        <end position="451"/>
    </location>
</feature>
<accession>A0ABT1A004</accession>
<keyword evidence="4" id="KW-1185">Reference proteome</keyword>
<organism evidence="3 4">
    <name type="scientific">Pseudonocardia humida</name>
    <dbReference type="NCBI Taxonomy" id="2800819"/>
    <lineage>
        <taxon>Bacteria</taxon>
        <taxon>Bacillati</taxon>
        <taxon>Actinomycetota</taxon>
        <taxon>Actinomycetes</taxon>
        <taxon>Pseudonocardiales</taxon>
        <taxon>Pseudonocardiaceae</taxon>
        <taxon>Pseudonocardia</taxon>
    </lineage>
</organism>
<keyword evidence="2" id="KW-1133">Transmembrane helix</keyword>
<evidence type="ECO:0000256" key="1">
    <source>
        <dbReference type="SAM" id="MobiDB-lite"/>
    </source>
</evidence>
<evidence type="ECO:0000313" key="3">
    <source>
        <dbReference type="EMBL" id="MCO1656301.1"/>
    </source>
</evidence>
<keyword evidence="2" id="KW-0812">Transmembrane</keyword>
<gene>
    <name evidence="3" type="ORF">KDL28_14670</name>
</gene>
<dbReference type="PANTHER" id="PTHR30199">
    <property type="entry name" value="MFS FAMILY TRANSPORTER, PREDICTED SUBSTRATE BENZOATE"/>
    <property type="match status" value="1"/>
</dbReference>
<feature type="transmembrane region" description="Helical" evidence="2">
    <location>
        <begin position="219"/>
        <end position="236"/>
    </location>
</feature>
<dbReference type="Proteomes" id="UP001165283">
    <property type="component" value="Unassembled WGS sequence"/>
</dbReference>
<keyword evidence="2" id="KW-0472">Membrane</keyword>
<comment type="caution">
    <text evidence="3">The sequence shown here is derived from an EMBL/GenBank/DDBJ whole genome shotgun (WGS) entry which is preliminary data.</text>
</comment>
<feature type="transmembrane region" description="Helical" evidence="2">
    <location>
        <begin position="165"/>
        <end position="182"/>
    </location>
</feature>
<feature type="transmembrane region" description="Helical" evidence="2">
    <location>
        <begin position="358"/>
        <end position="375"/>
    </location>
</feature>
<feature type="transmembrane region" description="Helical" evidence="2">
    <location>
        <begin position="112"/>
        <end position="133"/>
    </location>
</feature>
<reference evidence="3" key="1">
    <citation type="submission" date="2021-04" db="EMBL/GenBank/DDBJ databases">
        <title>Pseudonocardia sp. nov., isolated from sandy soil of mangrove forest.</title>
        <authorList>
            <person name="Zan Z."/>
            <person name="Huang R."/>
            <person name="Liu W."/>
        </authorList>
    </citation>
    <scope>NUCLEOTIDE SEQUENCE</scope>
    <source>
        <strain evidence="3">S2-4</strain>
    </source>
</reference>
<dbReference type="PANTHER" id="PTHR30199:SF0">
    <property type="entry name" value="INNER MEMBRANE PROTEIN YDCO"/>
    <property type="match status" value="1"/>
</dbReference>
<feature type="transmembrane region" description="Helical" evidence="2">
    <location>
        <begin position="189"/>
        <end position="207"/>
    </location>
</feature>
<dbReference type="InterPro" id="IPR004711">
    <property type="entry name" value="Benzoate_Transporter"/>
</dbReference>